<feature type="domain" description="Nose resistant-to-fluoxetine protein N-terminal" evidence="3">
    <location>
        <begin position="48"/>
        <end position="201"/>
    </location>
</feature>
<feature type="chain" id="PRO_5044874450" description="Nose resistant-to-fluoxetine protein N-terminal domain-containing protein" evidence="2">
    <location>
        <begin position="23"/>
        <end position="699"/>
    </location>
</feature>
<evidence type="ECO:0000259" key="3">
    <source>
        <dbReference type="SMART" id="SM00703"/>
    </source>
</evidence>
<sequence>MKILVFYVLLQILVIKFDGVDSVNYLKHTINIVVNKLEKVIEESVTNKTQCGNDLKMLIHDLIKRKKWAIQMIDASAKIEPGVLVGNVNQIGNYDQCLAIEEIKDKTNISGQYCTMFIIPNTDFNVSTEFKGYSNPMWIASLISSKAMSFLRKNRRFVRISYGMCVPSSCSVENLHTIWRHIEHVLAPAATVIFDDILCDYKGKPSFYFGVEPVIIIGFVLYFLALLAATIYDVFFFNGDEDTLYSYICTLSLRTNVKKLFSTEIGEDNIPCINGLKVLSMLWVLIGHRFLVNALTPNINSLYLFEWKENIGNMAIIGATVTVDSFLAISGLLLSYIYLRYTELKNLKINITSFYLLRICRLTPPLLAIISIYIALLKYINDGPLWPFISAKLAKDCLFYGWTNLLYVNNFVQLTSQCLPQSWYLSVDSQMYFMFPLIFFSIAGNSKRTLCWMLFIGIVSSISSLLITIQYGYKSSPFDFRYGNDIYQSTFLRMPVWLIGVTTGYFVFKFKDKEFSISKKLKIILWISTLIILNLIVFGQIFLIRNESNAVHSAIFNAFGRPLWASAICWIVFACATKNGGCVNKFLSLPIFNFVAKITYSLFLTHFMVILVFAGRKRHVDHFNNIRAIHEFCGDAVFSLVVGVCFSLFFESPLITFAKKFFRRFELAPIDESGKVLPTVIKYKMWFIPVEVYTRTKIE</sequence>
<feature type="transmembrane region" description="Helical" evidence="1">
    <location>
        <begin position="278"/>
        <end position="296"/>
    </location>
</feature>
<comment type="caution">
    <text evidence="4">The sequence shown here is derived from an EMBL/GenBank/DDBJ whole genome shotgun (WGS) entry which is preliminary data.</text>
</comment>
<feature type="transmembrane region" description="Helical" evidence="1">
    <location>
        <begin position="491"/>
        <end position="511"/>
    </location>
</feature>
<dbReference type="PANTHER" id="PTHR11161:SF0">
    <property type="entry name" value="O-ACYLTRANSFERASE LIKE PROTEIN"/>
    <property type="match status" value="1"/>
</dbReference>
<keyword evidence="5" id="KW-1185">Reference proteome</keyword>
<evidence type="ECO:0000313" key="5">
    <source>
        <dbReference type="Proteomes" id="UP001516400"/>
    </source>
</evidence>
<keyword evidence="2" id="KW-0732">Signal</keyword>
<feature type="transmembrane region" description="Helical" evidence="1">
    <location>
        <begin position="214"/>
        <end position="237"/>
    </location>
</feature>
<feature type="transmembrane region" description="Helical" evidence="1">
    <location>
        <begin position="423"/>
        <end position="443"/>
    </location>
</feature>
<dbReference type="Proteomes" id="UP001516400">
    <property type="component" value="Unassembled WGS sequence"/>
</dbReference>
<dbReference type="InterPro" id="IPR002656">
    <property type="entry name" value="Acyl_transf_3_dom"/>
</dbReference>
<keyword evidence="1" id="KW-0812">Transmembrane</keyword>
<feature type="signal peptide" evidence="2">
    <location>
        <begin position="1"/>
        <end position="22"/>
    </location>
</feature>
<dbReference type="Pfam" id="PF20146">
    <property type="entry name" value="NRF"/>
    <property type="match status" value="1"/>
</dbReference>
<accession>A0ABD2MK41</accession>
<keyword evidence="1" id="KW-1133">Transmembrane helix</keyword>
<dbReference type="InterPro" id="IPR006621">
    <property type="entry name" value="Nose-resist-to-fluoxetine_N"/>
</dbReference>
<proteinExistence type="predicted"/>
<dbReference type="Pfam" id="PF01757">
    <property type="entry name" value="Acyl_transf_3"/>
    <property type="match status" value="1"/>
</dbReference>
<feature type="transmembrane region" description="Helical" evidence="1">
    <location>
        <begin position="594"/>
        <end position="616"/>
    </location>
</feature>
<reference evidence="4 5" key="1">
    <citation type="journal article" date="2021" name="BMC Biol.">
        <title>Horizontally acquired antibacterial genes associated with adaptive radiation of ladybird beetles.</title>
        <authorList>
            <person name="Li H.S."/>
            <person name="Tang X.F."/>
            <person name="Huang Y.H."/>
            <person name="Xu Z.Y."/>
            <person name="Chen M.L."/>
            <person name="Du X.Y."/>
            <person name="Qiu B.Y."/>
            <person name="Chen P.T."/>
            <person name="Zhang W."/>
            <person name="Slipinski A."/>
            <person name="Escalona H.E."/>
            <person name="Waterhouse R.M."/>
            <person name="Zwick A."/>
            <person name="Pang H."/>
        </authorList>
    </citation>
    <scope>NUCLEOTIDE SEQUENCE [LARGE SCALE GENOMIC DNA]</scope>
    <source>
        <strain evidence="4">SYSU2018</strain>
    </source>
</reference>
<feature type="transmembrane region" description="Helical" evidence="1">
    <location>
        <begin position="636"/>
        <end position="657"/>
    </location>
</feature>
<name>A0ABD2MK41_9CUCU</name>
<organism evidence="4 5">
    <name type="scientific">Cryptolaemus montrouzieri</name>
    <dbReference type="NCBI Taxonomy" id="559131"/>
    <lineage>
        <taxon>Eukaryota</taxon>
        <taxon>Metazoa</taxon>
        <taxon>Ecdysozoa</taxon>
        <taxon>Arthropoda</taxon>
        <taxon>Hexapoda</taxon>
        <taxon>Insecta</taxon>
        <taxon>Pterygota</taxon>
        <taxon>Neoptera</taxon>
        <taxon>Endopterygota</taxon>
        <taxon>Coleoptera</taxon>
        <taxon>Polyphaga</taxon>
        <taxon>Cucujiformia</taxon>
        <taxon>Coccinelloidea</taxon>
        <taxon>Coccinellidae</taxon>
        <taxon>Scymninae</taxon>
        <taxon>Scymnini</taxon>
        <taxon>Cryptolaemus</taxon>
    </lineage>
</organism>
<evidence type="ECO:0000256" key="1">
    <source>
        <dbReference type="SAM" id="Phobius"/>
    </source>
</evidence>
<dbReference type="SMART" id="SM00703">
    <property type="entry name" value="NRF"/>
    <property type="match status" value="1"/>
</dbReference>
<feature type="transmembrane region" description="Helical" evidence="1">
    <location>
        <begin position="450"/>
        <end position="471"/>
    </location>
</feature>
<feature type="transmembrane region" description="Helical" evidence="1">
    <location>
        <begin position="316"/>
        <end position="339"/>
    </location>
</feature>
<dbReference type="AlphaFoldDB" id="A0ABD2MK41"/>
<dbReference type="EMBL" id="JABFTP020000001">
    <property type="protein sequence ID" value="KAL3266699.1"/>
    <property type="molecule type" value="Genomic_DNA"/>
</dbReference>
<feature type="transmembrane region" description="Helical" evidence="1">
    <location>
        <begin position="523"/>
        <end position="543"/>
    </location>
</feature>
<evidence type="ECO:0000313" key="4">
    <source>
        <dbReference type="EMBL" id="KAL3266699.1"/>
    </source>
</evidence>
<evidence type="ECO:0000256" key="2">
    <source>
        <dbReference type="SAM" id="SignalP"/>
    </source>
</evidence>
<feature type="transmembrane region" description="Helical" evidence="1">
    <location>
        <begin position="359"/>
        <end position="380"/>
    </location>
</feature>
<dbReference type="InterPro" id="IPR052728">
    <property type="entry name" value="O2_lipid_transport_reg"/>
</dbReference>
<keyword evidence="1" id="KW-0472">Membrane</keyword>
<protein>
    <recommendedName>
        <fullName evidence="3">Nose resistant-to-fluoxetine protein N-terminal domain-containing protein</fullName>
    </recommendedName>
</protein>
<gene>
    <name evidence="4" type="ORF">HHI36_010861</name>
</gene>
<dbReference type="PANTHER" id="PTHR11161">
    <property type="entry name" value="O-ACYLTRANSFERASE"/>
    <property type="match status" value="1"/>
</dbReference>